<protein>
    <recommendedName>
        <fullName evidence="4">Sulfotransferase domain-containing protein</fullName>
    </recommendedName>
</protein>
<keyword evidence="1" id="KW-0812">Transmembrane</keyword>
<dbReference type="Gene3D" id="3.40.50.300">
    <property type="entry name" value="P-loop containing nucleotide triphosphate hydrolases"/>
    <property type="match status" value="1"/>
</dbReference>
<dbReference type="Proteomes" id="UP000789595">
    <property type="component" value="Unassembled WGS sequence"/>
</dbReference>
<proteinExistence type="predicted"/>
<dbReference type="AlphaFoldDB" id="A0A8J2SWC3"/>
<organism evidence="2 3">
    <name type="scientific">Pelagomonas calceolata</name>
    <dbReference type="NCBI Taxonomy" id="35677"/>
    <lineage>
        <taxon>Eukaryota</taxon>
        <taxon>Sar</taxon>
        <taxon>Stramenopiles</taxon>
        <taxon>Ochrophyta</taxon>
        <taxon>Pelagophyceae</taxon>
        <taxon>Pelagomonadales</taxon>
        <taxon>Pelagomonadaceae</taxon>
        <taxon>Pelagomonas</taxon>
    </lineage>
</organism>
<keyword evidence="1" id="KW-1133">Transmembrane helix</keyword>
<accession>A0A8J2SWC3</accession>
<dbReference type="InterPro" id="IPR027417">
    <property type="entry name" value="P-loop_NTPase"/>
</dbReference>
<keyword evidence="1" id="KW-0472">Membrane</keyword>
<comment type="caution">
    <text evidence="2">The sequence shown here is derived from an EMBL/GenBank/DDBJ whole genome shotgun (WGS) entry which is preliminary data.</text>
</comment>
<evidence type="ECO:0000313" key="3">
    <source>
        <dbReference type="Proteomes" id="UP000789595"/>
    </source>
</evidence>
<dbReference type="OrthoDB" id="202757at2759"/>
<sequence length="345" mass="38804">MGAERRRAPAPDQRRYVWCGVAAILLVCASWWQGSHTPLPKTAGEACDTRCAAPTNGTLAATLTDAAAAAQRTCAERLYRCNDATLVFVHVHKGGGTTLVDMARGNRAGLARVNRNGDPELGGRRVPWWTMGASEQTRWFATLRQQDVRFVATEKGFPGSANLLAPYPNKLVYAIVVREPTRRFVSYYFWKWRRKDLYAVATKRIRGNSDVAEVSDDAPSFGRFVEREQPLDAYYVRRLLGMGERAVVVDETALAKAKDVLRRTFSVILLTERLGDFGPLVKRTLGWASSDFDAFRAKRNPAPNLKLLEAWRQDWNEEIARRMPLDRDFYAYAAGLAEERMKAGQ</sequence>
<evidence type="ECO:0000313" key="2">
    <source>
        <dbReference type="EMBL" id="CAH0378747.1"/>
    </source>
</evidence>
<dbReference type="EMBL" id="CAKKNE010000006">
    <property type="protein sequence ID" value="CAH0378747.1"/>
    <property type="molecule type" value="Genomic_DNA"/>
</dbReference>
<reference evidence="2" key="1">
    <citation type="submission" date="2021-11" db="EMBL/GenBank/DDBJ databases">
        <authorList>
            <consortium name="Genoscope - CEA"/>
            <person name="William W."/>
        </authorList>
    </citation>
    <scope>NUCLEOTIDE SEQUENCE</scope>
</reference>
<gene>
    <name evidence="2" type="ORF">PECAL_6P03430</name>
</gene>
<evidence type="ECO:0008006" key="4">
    <source>
        <dbReference type="Google" id="ProtNLM"/>
    </source>
</evidence>
<feature type="transmembrane region" description="Helical" evidence="1">
    <location>
        <begin position="15"/>
        <end position="32"/>
    </location>
</feature>
<name>A0A8J2SWC3_9STRA</name>
<keyword evidence="3" id="KW-1185">Reference proteome</keyword>
<evidence type="ECO:0000256" key="1">
    <source>
        <dbReference type="SAM" id="Phobius"/>
    </source>
</evidence>